<dbReference type="InterPro" id="IPR042215">
    <property type="entry name" value="CarD-like_C"/>
</dbReference>
<evidence type="ECO:0000259" key="1">
    <source>
        <dbReference type="SMART" id="SM01058"/>
    </source>
</evidence>
<accession>A0A1Y0D5L0</accession>
<dbReference type="InterPro" id="IPR003711">
    <property type="entry name" value="CarD-like/TRCF_RID"/>
</dbReference>
<protein>
    <recommendedName>
        <fullName evidence="1">CarD-like/TRCF RNAP-interacting domain-containing protein</fullName>
    </recommendedName>
</protein>
<dbReference type="Gene3D" id="2.40.10.170">
    <property type="match status" value="1"/>
</dbReference>
<dbReference type="GO" id="GO:0009303">
    <property type="term" value="P:rRNA transcription"/>
    <property type="evidence" value="ECO:0007669"/>
    <property type="project" value="TreeGrafter"/>
</dbReference>
<dbReference type="InterPro" id="IPR048792">
    <property type="entry name" value="CarD_C"/>
</dbReference>
<reference evidence="2 3" key="1">
    <citation type="journal article" date="2014" name="Int. J. Syst. Evol. Microbiol.">
        <title>Oceanisphaera profunda sp. nov., a marine bacterium isolated from deep-sea sediment, and emended description of the genus Oceanisphaera.</title>
        <authorList>
            <person name="Xu Z."/>
            <person name="Zhang X.Y."/>
            <person name="Su H.N."/>
            <person name="Yu Z.C."/>
            <person name="Liu C."/>
            <person name="Li H."/>
            <person name="Chen X.L."/>
            <person name="Song X.Y."/>
            <person name="Xie B.B."/>
            <person name="Qin Q.L."/>
            <person name="Zhou B.C."/>
            <person name="Shi M."/>
            <person name="Huang Y."/>
            <person name="Zhang Y.Z."/>
        </authorList>
    </citation>
    <scope>NUCLEOTIDE SEQUENCE [LARGE SCALE GENOMIC DNA]</scope>
    <source>
        <strain evidence="2 3">SM1222</strain>
    </source>
</reference>
<name>A0A1Y0D5L0_9GAMM</name>
<feature type="domain" description="CarD-like/TRCF RNAP-interacting" evidence="1">
    <location>
        <begin position="3"/>
        <end position="113"/>
    </location>
</feature>
<keyword evidence="3" id="KW-1185">Reference proteome</keyword>
<dbReference type="Pfam" id="PF21095">
    <property type="entry name" value="CarD_C"/>
    <property type="match status" value="1"/>
</dbReference>
<organism evidence="2 3">
    <name type="scientific">Oceanisphaera profunda</name>
    <dbReference type="NCBI Taxonomy" id="1416627"/>
    <lineage>
        <taxon>Bacteria</taxon>
        <taxon>Pseudomonadati</taxon>
        <taxon>Pseudomonadota</taxon>
        <taxon>Gammaproteobacteria</taxon>
        <taxon>Aeromonadales</taxon>
        <taxon>Aeromonadaceae</taxon>
        <taxon>Oceanisphaera</taxon>
    </lineage>
</organism>
<dbReference type="KEGG" id="opf:CBP31_07315"/>
<dbReference type="PANTHER" id="PTHR38447:SF1">
    <property type="entry name" value="RNA POLYMERASE-BINDING TRANSCRIPTION FACTOR CARD"/>
    <property type="match status" value="1"/>
</dbReference>
<dbReference type="Proteomes" id="UP000243937">
    <property type="component" value="Chromosome"/>
</dbReference>
<gene>
    <name evidence="2" type="ORF">CBP31_07315</name>
</gene>
<dbReference type="OrthoDB" id="6366110at2"/>
<dbReference type="InterPro" id="IPR052531">
    <property type="entry name" value="CarD-like_regulator"/>
</dbReference>
<sequence length="171" mass="19279">MITINQGDRIYHPGYGIGIVKSIRKKSFSGENKATFFKLYFKRNGLTWLVRANDMPNNIRSVMSAGEAKKIIQHLTSWQGKLSEQWKVRATANQAAIDKGDPFGYAEVVKGLSVMQEQLPLSATDRKHLNHSIDFLCDELADALGKTHDRARQIIENARFSQPTVIHSPLQ</sequence>
<proteinExistence type="predicted"/>
<dbReference type="SMART" id="SM01058">
    <property type="entry name" value="CarD_TRCF"/>
    <property type="match status" value="1"/>
</dbReference>
<dbReference type="PANTHER" id="PTHR38447">
    <property type="entry name" value="TRANSCRIPTION FACTOR YDEB-RELATED"/>
    <property type="match status" value="1"/>
</dbReference>
<dbReference type="AlphaFoldDB" id="A0A1Y0D5L0"/>
<dbReference type="EMBL" id="CP021377">
    <property type="protein sequence ID" value="ART82456.1"/>
    <property type="molecule type" value="Genomic_DNA"/>
</dbReference>
<dbReference type="Gene3D" id="1.20.58.1290">
    <property type="entry name" value="CarD-like, C-terminal domain"/>
    <property type="match status" value="1"/>
</dbReference>
<evidence type="ECO:0000313" key="3">
    <source>
        <dbReference type="Proteomes" id="UP000243937"/>
    </source>
</evidence>
<evidence type="ECO:0000313" key="2">
    <source>
        <dbReference type="EMBL" id="ART82456.1"/>
    </source>
</evidence>